<keyword evidence="3" id="KW-1185">Reference proteome</keyword>
<evidence type="ECO:0000256" key="1">
    <source>
        <dbReference type="SAM" id="MobiDB-lite"/>
    </source>
</evidence>
<feature type="compositionally biased region" description="Polar residues" evidence="1">
    <location>
        <begin position="26"/>
        <end position="38"/>
    </location>
</feature>
<sequence length="124" mass="14834">MQNTWTELFLGLTKAYRNGKKHRQTENLSYSTENSYRSQQEDKRDDVFYTTRLKYNQTEINNKAKGYSVCNVHTLQERDFNDCQHIRDKPEVFGRLRGSLRRRAEGCVMMNESHIEHLLRRSKS</sequence>
<dbReference type="EMBL" id="JAJSOF020000038">
    <property type="protein sequence ID" value="KAJ4427385.1"/>
    <property type="molecule type" value="Genomic_DNA"/>
</dbReference>
<dbReference type="Proteomes" id="UP001148838">
    <property type="component" value="Unassembled WGS sequence"/>
</dbReference>
<proteinExistence type="predicted"/>
<name>A0ABQ8S0I3_PERAM</name>
<gene>
    <name evidence="2" type="ORF">ANN_25006</name>
</gene>
<feature type="region of interest" description="Disordered" evidence="1">
    <location>
        <begin position="21"/>
        <end position="43"/>
    </location>
</feature>
<comment type="caution">
    <text evidence="2">The sequence shown here is derived from an EMBL/GenBank/DDBJ whole genome shotgun (WGS) entry which is preliminary data.</text>
</comment>
<protein>
    <submittedName>
        <fullName evidence="2">Uncharacterized protein</fullName>
    </submittedName>
</protein>
<organism evidence="2 3">
    <name type="scientific">Periplaneta americana</name>
    <name type="common">American cockroach</name>
    <name type="synonym">Blatta americana</name>
    <dbReference type="NCBI Taxonomy" id="6978"/>
    <lineage>
        <taxon>Eukaryota</taxon>
        <taxon>Metazoa</taxon>
        <taxon>Ecdysozoa</taxon>
        <taxon>Arthropoda</taxon>
        <taxon>Hexapoda</taxon>
        <taxon>Insecta</taxon>
        <taxon>Pterygota</taxon>
        <taxon>Neoptera</taxon>
        <taxon>Polyneoptera</taxon>
        <taxon>Dictyoptera</taxon>
        <taxon>Blattodea</taxon>
        <taxon>Blattoidea</taxon>
        <taxon>Blattidae</taxon>
        <taxon>Blattinae</taxon>
        <taxon>Periplaneta</taxon>
    </lineage>
</organism>
<accession>A0ABQ8S0I3</accession>
<evidence type="ECO:0000313" key="2">
    <source>
        <dbReference type="EMBL" id="KAJ4427385.1"/>
    </source>
</evidence>
<reference evidence="2 3" key="1">
    <citation type="journal article" date="2022" name="Allergy">
        <title>Genome assembly and annotation of Periplaneta americana reveal a comprehensive cockroach allergen profile.</title>
        <authorList>
            <person name="Wang L."/>
            <person name="Xiong Q."/>
            <person name="Saelim N."/>
            <person name="Wang L."/>
            <person name="Nong W."/>
            <person name="Wan A.T."/>
            <person name="Shi M."/>
            <person name="Liu X."/>
            <person name="Cao Q."/>
            <person name="Hui J.H.L."/>
            <person name="Sookrung N."/>
            <person name="Leung T.F."/>
            <person name="Tungtrongchitr A."/>
            <person name="Tsui S.K.W."/>
        </authorList>
    </citation>
    <scope>NUCLEOTIDE SEQUENCE [LARGE SCALE GENOMIC DNA]</scope>
    <source>
        <strain evidence="2">PWHHKU_190912</strain>
    </source>
</reference>
<evidence type="ECO:0000313" key="3">
    <source>
        <dbReference type="Proteomes" id="UP001148838"/>
    </source>
</evidence>